<organism evidence="6 7">
    <name type="scientific">Marinobacter azerbaijanicus</name>
    <dbReference type="NCBI Taxonomy" id="3050455"/>
    <lineage>
        <taxon>Bacteria</taxon>
        <taxon>Pseudomonadati</taxon>
        <taxon>Pseudomonadota</taxon>
        <taxon>Gammaproteobacteria</taxon>
        <taxon>Pseudomonadales</taxon>
        <taxon>Marinobacteraceae</taxon>
        <taxon>Marinobacter</taxon>
    </lineage>
</organism>
<evidence type="ECO:0000256" key="4">
    <source>
        <dbReference type="ARBA" id="ARBA00023080"/>
    </source>
</evidence>
<gene>
    <name evidence="6" type="ORF">QPM17_02465</name>
</gene>
<comment type="similarity">
    <text evidence="5">Belongs to the Maf family. YceF subfamily.</text>
</comment>
<keyword evidence="3 5" id="KW-0378">Hydrolase</keyword>
<evidence type="ECO:0000313" key="6">
    <source>
        <dbReference type="EMBL" id="MDL0429973.1"/>
    </source>
</evidence>
<evidence type="ECO:0000256" key="3">
    <source>
        <dbReference type="ARBA" id="ARBA00022801"/>
    </source>
</evidence>
<dbReference type="Pfam" id="PF02545">
    <property type="entry name" value="Maf"/>
    <property type="match status" value="1"/>
</dbReference>
<feature type="site" description="Important for substrate specificity" evidence="5">
    <location>
        <position position="14"/>
    </location>
</feature>
<keyword evidence="7" id="KW-1185">Reference proteome</keyword>
<dbReference type="InterPro" id="IPR029001">
    <property type="entry name" value="ITPase-like_fam"/>
</dbReference>
<dbReference type="RefSeq" id="WP_285388456.1">
    <property type="nucleotide sequence ID" value="NZ_JASSVS010000001.1"/>
</dbReference>
<evidence type="ECO:0000313" key="7">
    <source>
        <dbReference type="Proteomes" id="UP001227964"/>
    </source>
</evidence>
<dbReference type="PANTHER" id="PTHR43213:SF10">
    <property type="entry name" value="7-METHYL-GTP PYROPHOSPHATASE"/>
    <property type="match status" value="1"/>
</dbReference>
<dbReference type="EMBL" id="JASSVS010000001">
    <property type="protein sequence ID" value="MDL0429973.1"/>
    <property type="molecule type" value="Genomic_DNA"/>
</dbReference>
<feature type="site" description="Important for substrate specificity" evidence="5">
    <location>
        <position position="72"/>
    </location>
</feature>
<name>A0ABT7I8D1_9GAMM</name>
<dbReference type="NCBIfam" id="TIGR00172">
    <property type="entry name" value="maf"/>
    <property type="match status" value="1"/>
</dbReference>
<keyword evidence="2 5" id="KW-0963">Cytoplasm</keyword>
<comment type="caution">
    <text evidence="5">Lacks conserved residue(s) required for the propagation of feature annotation.</text>
</comment>
<sequence>MDPRPLLLASSSPYRRQLLTRLGIPFEAVSPEIDESPARHESPEQLATRLATAKAEALAPAWPDHWIIGSDQVACLQDGTLLNKPGNHELAVQQLTRSSGQRVSFMTGLTLLDATSGKRQSHCELFHAHFRKLGAEEIENYLKVEQPYDCAGSFKMEGLGIALFTKLEGRDPNSLVGLPLIALTDMLRNWGLNPLLQPPGRSAKLET</sequence>
<reference evidence="6 7" key="1">
    <citation type="submission" date="2023-06" db="EMBL/GenBank/DDBJ databases">
        <title>Marinobacter azerbaijanicus a moderately halophilic, isolated from Urmia Lake in Azerbaijan region of Iran.</title>
        <authorList>
            <person name="Sanchez-Porro C."/>
            <person name="Aghdam E.M."/>
            <person name="Saheb S.M."/>
            <person name="Tarhriz V."/>
            <person name="Kazemi E."/>
            <person name="Ammozegar M.A."/>
            <person name="Ventosa A."/>
            <person name="Hejazi M.S."/>
        </authorList>
    </citation>
    <scope>NUCLEOTIDE SEQUENCE [LARGE SCALE GENOMIC DNA]</scope>
    <source>
        <strain evidence="6 7">TBZ242</strain>
    </source>
</reference>
<dbReference type="EC" id="3.6.1.-" evidence="5"/>
<dbReference type="HAMAP" id="MF_00528">
    <property type="entry name" value="Maf"/>
    <property type="match status" value="1"/>
</dbReference>
<proteinExistence type="inferred from homology"/>
<comment type="cofactor">
    <cofactor evidence="5">
        <name>a divalent metal cation</name>
        <dbReference type="ChEBI" id="CHEBI:60240"/>
    </cofactor>
</comment>
<dbReference type="GO" id="GO:0016787">
    <property type="term" value="F:hydrolase activity"/>
    <property type="evidence" value="ECO:0007669"/>
    <property type="project" value="UniProtKB-KW"/>
</dbReference>
<comment type="caution">
    <text evidence="6">The sequence shown here is derived from an EMBL/GenBank/DDBJ whole genome shotgun (WGS) entry which is preliminary data.</text>
</comment>
<dbReference type="SUPFAM" id="SSF52972">
    <property type="entry name" value="ITPase-like"/>
    <property type="match status" value="1"/>
</dbReference>
<evidence type="ECO:0000256" key="2">
    <source>
        <dbReference type="ARBA" id="ARBA00022490"/>
    </source>
</evidence>
<protein>
    <recommendedName>
        <fullName evidence="5">7-methyl-GTP pyrophosphatase</fullName>
        <shortName evidence="5">m(7)GTP pyrophosphatase</shortName>
        <ecNumber evidence="5">3.6.1.-</ecNumber>
    </recommendedName>
</protein>
<dbReference type="PANTHER" id="PTHR43213">
    <property type="entry name" value="BIFUNCTIONAL DTTP/UTP PYROPHOSPHATASE/METHYLTRANSFERASE PROTEIN-RELATED"/>
    <property type="match status" value="1"/>
</dbReference>
<evidence type="ECO:0000256" key="5">
    <source>
        <dbReference type="HAMAP-Rule" id="MF_00528"/>
    </source>
</evidence>
<keyword evidence="4 5" id="KW-0546">Nucleotide metabolism</keyword>
<comment type="catalytic activity">
    <reaction evidence="5">
        <text>N(7)-methyl-GTP + H2O = N(7)-methyl-GMP + diphosphate + H(+)</text>
        <dbReference type="Rhea" id="RHEA:58744"/>
        <dbReference type="ChEBI" id="CHEBI:15377"/>
        <dbReference type="ChEBI" id="CHEBI:15378"/>
        <dbReference type="ChEBI" id="CHEBI:33019"/>
        <dbReference type="ChEBI" id="CHEBI:58285"/>
        <dbReference type="ChEBI" id="CHEBI:87133"/>
    </reaction>
</comment>
<evidence type="ECO:0000256" key="1">
    <source>
        <dbReference type="ARBA" id="ARBA00004496"/>
    </source>
</evidence>
<dbReference type="Proteomes" id="UP001227964">
    <property type="component" value="Unassembled WGS sequence"/>
</dbReference>
<dbReference type="CDD" id="cd00555">
    <property type="entry name" value="Maf"/>
    <property type="match status" value="1"/>
</dbReference>
<dbReference type="PIRSF" id="PIRSF006305">
    <property type="entry name" value="Maf"/>
    <property type="match status" value="1"/>
</dbReference>
<comment type="subcellular location">
    <subcellularLocation>
        <location evidence="1 5">Cytoplasm</location>
    </subcellularLocation>
</comment>
<comment type="function">
    <text evidence="5">Nucleoside triphosphate pyrophosphatase that hydrolyzes 7-methyl-GTP (m(7)GTP). May have a dual role in cell division arrest and in preventing the incorporation of modified nucleotides into cellular nucleic acids.</text>
</comment>
<dbReference type="Gene3D" id="3.90.950.10">
    <property type="match status" value="1"/>
</dbReference>
<accession>A0ABT7I8D1</accession>
<feature type="site" description="Important for substrate specificity" evidence="5">
    <location>
        <position position="157"/>
    </location>
</feature>
<dbReference type="InterPro" id="IPR003697">
    <property type="entry name" value="Maf-like"/>
</dbReference>
<feature type="active site" description="Proton acceptor" evidence="5">
    <location>
        <position position="71"/>
    </location>
</feature>